<dbReference type="EMBL" id="JBJOSA010000009">
    <property type="protein sequence ID" value="MFL8937636.1"/>
    <property type="molecule type" value="Genomic_DNA"/>
</dbReference>
<accession>A0ABW8VQI3</accession>
<dbReference type="Pfam" id="PF07963">
    <property type="entry name" value="N_methyl"/>
    <property type="match status" value="1"/>
</dbReference>
<evidence type="ECO:0000256" key="1">
    <source>
        <dbReference type="ARBA" id="ARBA00004241"/>
    </source>
</evidence>
<dbReference type="RefSeq" id="WP_064564405.1">
    <property type="nucleotide sequence ID" value="NZ_JBJOSA010000009.1"/>
</dbReference>
<evidence type="ECO:0000313" key="4">
    <source>
        <dbReference type="EMBL" id="MFL8937636.1"/>
    </source>
</evidence>
<dbReference type="SUPFAM" id="SSF54523">
    <property type="entry name" value="Pili subunits"/>
    <property type="match status" value="1"/>
</dbReference>
<keyword evidence="5" id="KW-1185">Reference proteome</keyword>
<evidence type="ECO:0000313" key="5">
    <source>
        <dbReference type="Proteomes" id="UP001628668"/>
    </source>
</evidence>
<protein>
    <submittedName>
        <fullName evidence="4">Type IV pilin protein</fullName>
    </submittedName>
</protein>
<dbReference type="InterPro" id="IPR012902">
    <property type="entry name" value="N_methyl_site"/>
</dbReference>
<keyword evidence="3" id="KW-0812">Transmembrane</keyword>
<dbReference type="Gene3D" id="3.30.700.10">
    <property type="entry name" value="Glycoprotein, Type 4 Pilin"/>
    <property type="match status" value="1"/>
</dbReference>
<gene>
    <name evidence="4" type="ORF">ACKA06_12655</name>
</gene>
<evidence type="ECO:0000256" key="2">
    <source>
        <dbReference type="ARBA" id="ARBA00023287"/>
    </source>
</evidence>
<keyword evidence="3" id="KW-0472">Membrane</keyword>
<proteinExistence type="predicted"/>
<sequence>MLKKFLKNDKGLTLVELLAVIVILGIIAAIAVPSIGGIINKSKDDAKVADALQIISAAKLAQAEDSSKTQWEYNPAEGSTAASLESYLTKVGDETFTVSFVSNEYRIANHEAQSIVDGTSDNYLTEKELSDAAK</sequence>
<comment type="caution">
    <text evidence="4">The sequence shown here is derived from an EMBL/GenBank/DDBJ whole genome shotgun (WGS) entry which is preliminary data.</text>
</comment>
<evidence type="ECO:0000256" key="3">
    <source>
        <dbReference type="SAM" id="Phobius"/>
    </source>
</evidence>
<name>A0ABW8VQI3_9BACI</name>
<organism evidence="4 5">
    <name type="scientific">Rossellomorea oryzaecorticis</name>
    <dbReference type="NCBI Taxonomy" id="1396505"/>
    <lineage>
        <taxon>Bacteria</taxon>
        <taxon>Bacillati</taxon>
        <taxon>Bacillota</taxon>
        <taxon>Bacilli</taxon>
        <taxon>Bacillales</taxon>
        <taxon>Bacillaceae</taxon>
        <taxon>Rossellomorea</taxon>
    </lineage>
</organism>
<reference evidence="4 5" key="1">
    <citation type="submission" date="2024-12" db="EMBL/GenBank/DDBJ databases">
        <authorList>
            <person name="Li X."/>
            <person name="Zhang D."/>
        </authorList>
    </citation>
    <scope>NUCLEOTIDE SEQUENCE [LARGE SCALE GENOMIC DNA]</scope>
    <source>
        <strain evidence="4 5">JCM19602</strain>
    </source>
</reference>
<dbReference type="NCBIfam" id="TIGR02532">
    <property type="entry name" value="IV_pilin_GFxxxE"/>
    <property type="match status" value="1"/>
</dbReference>
<dbReference type="Proteomes" id="UP001628668">
    <property type="component" value="Unassembled WGS sequence"/>
</dbReference>
<dbReference type="InterPro" id="IPR045584">
    <property type="entry name" value="Pilin-like"/>
</dbReference>
<dbReference type="PROSITE" id="PS00409">
    <property type="entry name" value="PROKAR_NTER_METHYL"/>
    <property type="match status" value="1"/>
</dbReference>
<feature type="transmembrane region" description="Helical" evidence="3">
    <location>
        <begin position="12"/>
        <end position="32"/>
    </location>
</feature>
<keyword evidence="2" id="KW-0178">Competence</keyword>
<keyword evidence="3" id="KW-1133">Transmembrane helix</keyword>
<comment type="subcellular location">
    <subcellularLocation>
        <location evidence="1">Cell surface</location>
    </subcellularLocation>
</comment>